<feature type="coiled-coil region" evidence="7">
    <location>
        <begin position="257"/>
        <end position="306"/>
    </location>
</feature>
<evidence type="ECO:0000256" key="3">
    <source>
        <dbReference type="ARBA" id="ARBA00022692"/>
    </source>
</evidence>
<dbReference type="OrthoDB" id="9779595at2"/>
<dbReference type="RefSeq" id="WP_094457352.1">
    <property type="nucleotide sequence ID" value="NZ_NOXU01000031.1"/>
</dbReference>
<comment type="subcellular location">
    <subcellularLocation>
        <location evidence="1">Membrane</location>
        <topology evidence="1">Single-pass membrane protein</topology>
    </subcellularLocation>
</comment>
<organism evidence="10 11">
    <name type="scientific">Niveispirillum lacus</name>
    <dbReference type="NCBI Taxonomy" id="1981099"/>
    <lineage>
        <taxon>Bacteria</taxon>
        <taxon>Pseudomonadati</taxon>
        <taxon>Pseudomonadota</taxon>
        <taxon>Alphaproteobacteria</taxon>
        <taxon>Rhodospirillales</taxon>
        <taxon>Azospirillaceae</taxon>
        <taxon>Niveispirillum</taxon>
    </lineage>
</organism>
<keyword evidence="10" id="KW-0378">Hydrolase</keyword>
<keyword evidence="7" id="KW-0175">Coiled coil</keyword>
<dbReference type="NCBIfam" id="TIGR01933">
    <property type="entry name" value="hflK"/>
    <property type="match status" value="1"/>
</dbReference>
<evidence type="ECO:0000256" key="8">
    <source>
        <dbReference type="SAM" id="MobiDB-lite"/>
    </source>
</evidence>
<evidence type="ECO:0000256" key="4">
    <source>
        <dbReference type="ARBA" id="ARBA00022989"/>
    </source>
</evidence>
<dbReference type="Gene3D" id="3.30.479.30">
    <property type="entry name" value="Band 7 domain"/>
    <property type="match status" value="1"/>
</dbReference>
<gene>
    <name evidence="10" type="primary">hflK</name>
    <name evidence="10" type="ORF">CHU95_16010</name>
</gene>
<sequence>MPWNNQGGGNGGGPWGSPPGGGGNGGGNNPWGRPPGGGGQPPGGPDLEDLLRKGQERFKNLTPGGLGGGKGIMLGVVALGLLWGLSGIYRVEPDEQGVVLRFGEYVRTEQPGLRYHLPAPIETVETPKVTRVNRLEIGYRSGADSRRPGGGDVLDESLMLTGDENIIDIDFTVLWLIKDAGNYLFKIRDPEMTVKMAAESAMREVIGRTDIQPALTEARQDIEQQTKILLQAMLDEYQSGIEISQVQLQKVDPPAPVVDAFNDVQRARQDRERLRNEAEAYRNDIIPRARGEAEQLIQQASAYREQVVSLAQGDAQRFAQVLAAYNQAPEITARRMYLETMQEVLSGTNKIIIDQGKAGGVVPYLPLNELTNQLRQQTPAAPAAPRQ</sequence>
<keyword evidence="4" id="KW-1133">Transmembrane helix</keyword>
<feature type="domain" description="Band 7" evidence="9">
    <location>
        <begin position="86"/>
        <end position="265"/>
    </location>
</feature>
<dbReference type="InterPro" id="IPR001107">
    <property type="entry name" value="Band_7"/>
</dbReference>
<dbReference type="GO" id="GO:0008233">
    <property type="term" value="F:peptidase activity"/>
    <property type="evidence" value="ECO:0007669"/>
    <property type="project" value="UniProtKB-KW"/>
</dbReference>
<keyword evidence="10" id="KW-0645">Protease</keyword>
<dbReference type="PANTHER" id="PTHR43327:SF2">
    <property type="entry name" value="MODULATOR OF FTSH PROTEASE HFLK"/>
    <property type="match status" value="1"/>
</dbReference>
<proteinExistence type="inferred from homology"/>
<evidence type="ECO:0000256" key="1">
    <source>
        <dbReference type="ARBA" id="ARBA00004167"/>
    </source>
</evidence>
<keyword evidence="5" id="KW-0472">Membrane</keyword>
<dbReference type="SMART" id="SM00244">
    <property type="entry name" value="PHB"/>
    <property type="match status" value="1"/>
</dbReference>
<protein>
    <recommendedName>
        <fullName evidence="6">Protein HflK</fullName>
    </recommendedName>
</protein>
<comment type="similarity">
    <text evidence="2 6">Belongs to the band 7/mec-2 family. HflK subfamily.</text>
</comment>
<comment type="function">
    <text evidence="6">HflC and HflK could encode or regulate a protease.</text>
</comment>
<comment type="subunit">
    <text evidence="6">HflC and HflK may interact to form a multimeric complex.</text>
</comment>
<name>A0A255YV54_9PROT</name>
<dbReference type="InterPro" id="IPR050710">
    <property type="entry name" value="Band7/mec-2_domain"/>
</dbReference>
<dbReference type="GO" id="GO:0006508">
    <property type="term" value="P:proteolysis"/>
    <property type="evidence" value="ECO:0007669"/>
    <property type="project" value="UniProtKB-KW"/>
</dbReference>
<evidence type="ECO:0000256" key="6">
    <source>
        <dbReference type="RuleBase" id="RU364113"/>
    </source>
</evidence>
<dbReference type="SUPFAM" id="SSF117892">
    <property type="entry name" value="Band 7/SPFH domain"/>
    <property type="match status" value="1"/>
</dbReference>
<dbReference type="EMBL" id="NOXU01000031">
    <property type="protein sequence ID" value="OYQ32310.1"/>
    <property type="molecule type" value="Genomic_DNA"/>
</dbReference>
<dbReference type="PANTHER" id="PTHR43327">
    <property type="entry name" value="STOMATIN-LIKE PROTEIN 2, MITOCHONDRIAL"/>
    <property type="match status" value="1"/>
</dbReference>
<comment type="caution">
    <text evidence="10">The sequence shown here is derived from an EMBL/GenBank/DDBJ whole genome shotgun (WGS) entry which is preliminary data.</text>
</comment>
<dbReference type="Pfam" id="PF01145">
    <property type="entry name" value="Band_7"/>
    <property type="match status" value="1"/>
</dbReference>
<dbReference type="CDD" id="cd03404">
    <property type="entry name" value="SPFH_HflK"/>
    <property type="match status" value="1"/>
</dbReference>
<feature type="region of interest" description="Disordered" evidence="8">
    <location>
        <begin position="1"/>
        <end position="50"/>
    </location>
</feature>
<dbReference type="Proteomes" id="UP000216998">
    <property type="component" value="Unassembled WGS sequence"/>
</dbReference>
<dbReference type="InterPro" id="IPR036013">
    <property type="entry name" value="Band_7/SPFH_dom_sf"/>
</dbReference>
<dbReference type="InterPro" id="IPR010201">
    <property type="entry name" value="HflK"/>
</dbReference>
<reference evidence="10 11" key="1">
    <citation type="submission" date="2017-07" db="EMBL/GenBank/DDBJ databases">
        <title>Niveispirillum cyanobacteriorum sp. nov., isolated from cyanobacterial aggregates in a eutrophic lake.</title>
        <authorList>
            <person name="Cai H."/>
        </authorList>
    </citation>
    <scope>NUCLEOTIDE SEQUENCE [LARGE SCALE GENOMIC DNA]</scope>
    <source>
        <strain evidence="11">TH1-14</strain>
    </source>
</reference>
<evidence type="ECO:0000256" key="2">
    <source>
        <dbReference type="ARBA" id="ARBA00006971"/>
    </source>
</evidence>
<accession>A0A255YV54</accession>
<evidence type="ECO:0000313" key="10">
    <source>
        <dbReference type="EMBL" id="OYQ32310.1"/>
    </source>
</evidence>
<dbReference type="AlphaFoldDB" id="A0A255YV54"/>
<dbReference type="GO" id="GO:0016020">
    <property type="term" value="C:membrane"/>
    <property type="evidence" value="ECO:0007669"/>
    <property type="project" value="UniProtKB-SubCell"/>
</dbReference>
<evidence type="ECO:0000313" key="11">
    <source>
        <dbReference type="Proteomes" id="UP000216998"/>
    </source>
</evidence>
<evidence type="ECO:0000256" key="7">
    <source>
        <dbReference type="SAM" id="Coils"/>
    </source>
</evidence>
<feature type="compositionally biased region" description="Gly residues" evidence="8">
    <location>
        <begin position="1"/>
        <end position="41"/>
    </location>
</feature>
<keyword evidence="3" id="KW-0812">Transmembrane</keyword>
<keyword evidence="11" id="KW-1185">Reference proteome</keyword>
<evidence type="ECO:0000256" key="5">
    <source>
        <dbReference type="ARBA" id="ARBA00023136"/>
    </source>
</evidence>
<evidence type="ECO:0000259" key="9">
    <source>
        <dbReference type="SMART" id="SM00244"/>
    </source>
</evidence>